<dbReference type="InterPro" id="IPR013830">
    <property type="entry name" value="SGNH_hydro"/>
</dbReference>
<evidence type="ECO:0000313" key="3">
    <source>
        <dbReference type="Proteomes" id="UP000003160"/>
    </source>
</evidence>
<dbReference type="Proteomes" id="UP000003160">
    <property type="component" value="Unassembled WGS sequence"/>
</dbReference>
<sequence length="384" mass="42477">MLSVQAMAQYNDKTGAVWTGTWAAAAEYTGKGDMPRTTNLANTSVRQIVKVSLGGNKLVLQLSNEFGSAPVEVKSVYIADASDSCNINIETSKYFTFNKKRKTVIPVGGVIDSDVLEYPLKPLQLLSITVCYGDRVPEHATSHRGSRTTSYIARGEVKPKSTFKAFEKLEHWYNICKINVLSTATAVAVLGNSITDGRGSTTNKQNRWPDMMSEALNAKCPTGVLNLGIGGNCVVKGGLSEPALKRFDRDILGQSNVDRLIIFQGTNDIGTSHGQYEKVVEGMIRAYEELIAKAKKKGMKVYGGTITPFKGNGWYSYFHEAMRRTVNQWIRTSGKFDGIIDFDELTRDPLDKEKLREEYSEDGLHLNPAGYRAMGEYAAEILRR</sequence>
<dbReference type="Pfam" id="PF13472">
    <property type="entry name" value="Lipase_GDSL_2"/>
    <property type="match status" value="1"/>
</dbReference>
<organism evidence="2 3">
    <name type="scientific">Hallella bergensis DSM 17361</name>
    <dbReference type="NCBI Taxonomy" id="585502"/>
    <lineage>
        <taxon>Bacteria</taxon>
        <taxon>Pseudomonadati</taxon>
        <taxon>Bacteroidota</taxon>
        <taxon>Bacteroidia</taxon>
        <taxon>Bacteroidales</taxon>
        <taxon>Prevotellaceae</taxon>
        <taxon>Hallella</taxon>
    </lineage>
</organism>
<feature type="domain" description="SGNH hydrolase-type esterase" evidence="1">
    <location>
        <begin position="189"/>
        <end position="373"/>
    </location>
</feature>
<dbReference type="eggNOG" id="COG2755">
    <property type="taxonomic scope" value="Bacteria"/>
</dbReference>
<keyword evidence="3" id="KW-1185">Reference proteome</keyword>
<dbReference type="InterPro" id="IPR036514">
    <property type="entry name" value="SGNH_hydro_sf"/>
</dbReference>
<dbReference type="InterPro" id="IPR053140">
    <property type="entry name" value="GDSL_Rv0518-like"/>
</dbReference>
<dbReference type="AlphaFoldDB" id="D1PXQ6"/>
<dbReference type="GO" id="GO:0016788">
    <property type="term" value="F:hydrolase activity, acting on ester bonds"/>
    <property type="evidence" value="ECO:0007669"/>
    <property type="project" value="UniProtKB-ARBA"/>
</dbReference>
<protein>
    <submittedName>
        <fullName evidence="2">GDSL-like protein</fullName>
    </submittedName>
</protein>
<name>D1PXQ6_9BACT</name>
<dbReference type="Gene3D" id="3.40.50.1110">
    <property type="entry name" value="SGNH hydrolase"/>
    <property type="match status" value="1"/>
</dbReference>
<evidence type="ECO:0000313" key="2">
    <source>
        <dbReference type="EMBL" id="EFA43880.1"/>
    </source>
</evidence>
<dbReference type="SUPFAM" id="SSF52266">
    <property type="entry name" value="SGNH hydrolase"/>
    <property type="match status" value="1"/>
</dbReference>
<proteinExistence type="predicted"/>
<evidence type="ECO:0000259" key="1">
    <source>
        <dbReference type="Pfam" id="PF13472"/>
    </source>
</evidence>
<reference evidence="2 3" key="1">
    <citation type="submission" date="2009-10" db="EMBL/GenBank/DDBJ databases">
        <authorList>
            <person name="Qin X."/>
            <person name="Bachman B."/>
            <person name="Battles P."/>
            <person name="Bell A."/>
            <person name="Bess C."/>
            <person name="Bickham C."/>
            <person name="Chaboub L."/>
            <person name="Chen D."/>
            <person name="Coyle M."/>
            <person name="Deiros D.R."/>
            <person name="Dinh H."/>
            <person name="Forbes L."/>
            <person name="Fowler G."/>
            <person name="Francisco L."/>
            <person name="Fu Q."/>
            <person name="Gubbala S."/>
            <person name="Hale W."/>
            <person name="Han Y."/>
            <person name="Hemphill L."/>
            <person name="Highlander S.K."/>
            <person name="Hirani K."/>
            <person name="Hogues M."/>
            <person name="Jackson L."/>
            <person name="Jakkamsetti A."/>
            <person name="Javaid M."/>
            <person name="Jiang H."/>
            <person name="Korchina V."/>
            <person name="Kovar C."/>
            <person name="Lara F."/>
            <person name="Lee S."/>
            <person name="Mata R."/>
            <person name="Mathew T."/>
            <person name="Moen C."/>
            <person name="Morales K."/>
            <person name="Munidasa M."/>
            <person name="Nazareth L."/>
            <person name="Ngo R."/>
            <person name="Nguyen L."/>
            <person name="Okwuonu G."/>
            <person name="Ongeri F."/>
            <person name="Patil S."/>
            <person name="Petrosino J."/>
            <person name="Pham C."/>
            <person name="Pham P."/>
            <person name="Pu L.-L."/>
            <person name="Puazo M."/>
            <person name="Raj R."/>
            <person name="Reid J."/>
            <person name="Rouhana J."/>
            <person name="Saada N."/>
            <person name="Shang Y."/>
            <person name="Simmons D."/>
            <person name="Thornton R."/>
            <person name="Warren J."/>
            <person name="Weissenberger G."/>
            <person name="Zhang J."/>
            <person name="Zhang L."/>
            <person name="Zhou C."/>
            <person name="Zhu D."/>
            <person name="Muzny D."/>
            <person name="Worley K."/>
            <person name="Gibbs R."/>
        </authorList>
    </citation>
    <scope>NUCLEOTIDE SEQUENCE [LARGE SCALE GENOMIC DNA]</scope>
    <source>
        <strain evidence="2 3">DSM 17361</strain>
    </source>
</reference>
<comment type="caution">
    <text evidence="2">The sequence shown here is derived from an EMBL/GenBank/DDBJ whole genome shotgun (WGS) entry which is preliminary data.</text>
</comment>
<dbReference type="PANTHER" id="PTHR43784:SF2">
    <property type="entry name" value="GDSL-LIKE LIPASE_ACYLHYDROLASE, PUTATIVE (AFU_ORTHOLOGUE AFUA_2G00820)-RELATED"/>
    <property type="match status" value="1"/>
</dbReference>
<gene>
    <name evidence="2" type="ORF">HMPREF0645_1741</name>
</gene>
<dbReference type="PANTHER" id="PTHR43784">
    <property type="entry name" value="GDSL-LIKE LIPASE/ACYLHYDROLASE, PUTATIVE (AFU_ORTHOLOGUE AFUA_2G00820)-RELATED"/>
    <property type="match status" value="1"/>
</dbReference>
<dbReference type="HOGENOM" id="CLU_029872_0_0_10"/>
<dbReference type="CDD" id="cd01830">
    <property type="entry name" value="XynE_like"/>
    <property type="match status" value="1"/>
</dbReference>
<dbReference type="EMBL" id="ACKS01000071">
    <property type="protein sequence ID" value="EFA43880.1"/>
    <property type="molecule type" value="Genomic_DNA"/>
</dbReference>
<accession>D1PXQ6</accession>
<dbReference type="RefSeq" id="WP_007173844.1">
    <property type="nucleotide sequence ID" value="NZ_GG704781.1"/>
</dbReference>